<dbReference type="PANTHER" id="PTHR23115">
    <property type="entry name" value="TRANSLATION FACTOR"/>
    <property type="match status" value="1"/>
</dbReference>
<protein>
    <recommendedName>
        <fullName evidence="9">Tr-type G domain-containing protein</fullName>
    </recommendedName>
</protein>
<keyword evidence="3" id="KW-0963">Cytoplasm</keyword>
<evidence type="ECO:0000313" key="11">
    <source>
        <dbReference type="Proteomes" id="UP000321570"/>
    </source>
</evidence>
<dbReference type="SUPFAM" id="SSF50465">
    <property type="entry name" value="EF-Tu/eEF-1alpha/eIF2-gamma C-terminal domain"/>
    <property type="match status" value="1"/>
</dbReference>
<dbReference type="Gene3D" id="3.40.50.300">
    <property type="entry name" value="P-loop containing nucleotide triphosphate hydrolases"/>
    <property type="match status" value="1"/>
</dbReference>
<dbReference type="GO" id="GO:0006412">
    <property type="term" value="P:translation"/>
    <property type="evidence" value="ECO:0007669"/>
    <property type="project" value="UniProtKB-KW"/>
</dbReference>
<evidence type="ECO:0000256" key="2">
    <source>
        <dbReference type="ARBA" id="ARBA00007249"/>
    </source>
</evidence>
<dbReference type="PROSITE" id="PS51722">
    <property type="entry name" value="G_TR_2"/>
    <property type="match status" value="1"/>
</dbReference>
<gene>
    <name evidence="10" type="ORF">WMSIL1_LOCUS4091</name>
</gene>
<dbReference type="PRINTS" id="PR00315">
    <property type="entry name" value="ELONGATNFCT"/>
</dbReference>
<keyword evidence="4" id="KW-0547">Nucleotide-binding</keyword>
<dbReference type="Pfam" id="PF00009">
    <property type="entry name" value="GTP_EFTU"/>
    <property type="match status" value="1"/>
</dbReference>
<dbReference type="Pfam" id="PF22594">
    <property type="entry name" value="GTP-eEF1A_C"/>
    <property type="match status" value="1"/>
</dbReference>
<evidence type="ECO:0000259" key="9">
    <source>
        <dbReference type="PROSITE" id="PS51722"/>
    </source>
</evidence>
<comment type="similarity">
    <text evidence="2">Belongs to the TRAFAC class translation factor GTPase superfamily. Classic translation factor GTPase family. EF-Tu/EF-1A subfamily.</text>
</comment>
<keyword evidence="5" id="KW-0378">Hydrolase</keyword>
<organism evidence="10 11">
    <name type="scientific">Hymenolepis diminuta</name>
    <name type="common">Rat tapeworm</name>
    <dbReference type="NCBI Taxonomy" id="6216"/>
    <lineage>
        <taxon>Eukaryota</taxon>
        <taxon>Metazoa</taxon>
        <taxon>Spiralia</taxon>
        <taxon>Lophotrochozoa</taxon>
        <taxon>Platyhelminthes</taxon>
        <taxon>Cestoda</taxon>
        <taxon>Eucestoda</taxon>
        <taxon>Cyclophyllidea</taxon>
        <taxon>Hymenolepididae</taxon>
        <taxon>Hymenolepis</taxon>
    </lineage>
</organism>
<dbReference type="GO" id="GO:0005737">
    <property type="term" value="C:cytoplasm"/>
    <property type="evidence" value="ECO:0007669"/>
    <property type="project" value="UniProtKB-SubCell"/>
</dbReference>
<evidence type="ECO:0000256" key="1">
    <source>
        <dbReference type="ARBA" id="ARBA00004496"/>
    </source>
</evidence>
<evidence type="ECO:0000256" key="4">
    <source>
        <dbReference type="ARBA" id="ARBA00022741"/>
    </source>
</evidence>
<name>A0A564Y7F5_HYMDI</name>
<keyword evidence="11" id="KW-1185">Reference proteome</keyword>
<proteinExistence type="inferred from homology"/>
<evidence type="ECO:0000256" key="7">
    <source>
        <dbReference type="ARBA" id="ARBA00023134"/>
    </source>
</evidence>
<dbReference type="Gene3D" id="2.40.30.10">
    <property type="entry name" value="Translation factors"/>
    <property type="match status" value="2"/>
</dbReference>
<dbReference type="CDD" id="cd01883">
    <property type="entry name" value="EF1_alpha"/>
    <property type="match status" value="1"/>
</dbReference>
<keyword evidence="6" id="KW-0648">Protein biosynthesis</keyword>
<comment type="subcellular location">
    <subcellularLocation>
        <location evidence="1">Cytoplasm</location>
    </subcellularLocation>
</comment>
<dbReference type="InterPro" id="IPR009001">
    <property type="entry name" value="Transl_elong_EF1A/Init_IF2_C"/>
</dbReference>
<sequence>MSRHRRVQRLYSDDYCDYETIIPSSVEEDSPISQHIFQSSDANRSFQLMTPPTNQPLNFTESDFPEVSIDENKGSEDQIGSDNSGDIVDKFDDLNLDSTGDAFLLGNESTAIGFDEMQELDIETLLNITKTSMSPDYVKLKPKSSIEKPDNRPELDSLIKIGKDETAVQSTFELLKAPSKLGVLFNQSRSLVQSNDSQFDTLLTQVHRPLSVVFLHNCPRFCTVFKFDTERPLVFDNPPQFKPAVPPLPKPRLASKTQSIDQKVQEASSKGSITDSETPVRGVRLPKVASEAKAVIPPNKPPDRSALLKAYGEKMVSGKEKEIINLVVVGHVDAGKSTLMGNVLLQLGLVSDKKFEKYKWEAMKQGRSSFAYAWILDQTSEERSRGITMDIAQSAFETKTKRVILLDAPGHRDFIPQVIGGAACADVAILVVNATHGEYETGLDKAGGQTQEHARLMRLLGISRIIVAVNKMDTVDWSQARFEEICKSMTAILKSINQTDNIFCPVSGLQGINVVPEINPDENRDMKKIAPWYNGPTLLEIIDGLEKVDRQIDSPFRFLVSDIFKTVGSAVPIIAGRVVSGAISSGGSHLPPSKVVCLPSGKMATIRSIRPLSTAVEIESGILKEQQAYAFAGDQVGLTLTDVDKTFTPSPGDVICDVDSRLAPVAKRIRAKVLVFDVSVPLTLGSSVNFHHFCSNVPARITKLLSATIKKKEIIKPRVLPGRCTAEIEVTLETPVCVELFDVCKPLGRFILRAGHESVAGGTITGFVRKKELSGTSQAEGR</sequence>
<dbReference type="InterPro" id="IPR054696">
    <property type="entry name" value="GTP-eEF1A_C"/>
</dbReference>
<dbReference type="GO" id="GO:0003924">
    <property type="term" value="F:GTPase activity"/>
    <property type="evidence" value="ECO:0007669"/>
    <property type="project" value="InterPro"/>
</dbReference>
<evidence type="ECO:0000256" key="6">
    <source>
        <dbReference type="ARBA" id="ARBA00022917"/>
    </source>
</evidence>
<dbReference type="SUPFAM" id="SSF52540">
    <property type="entry name" value="P-loop containing nucleoside triphosphate hydrolases"/>
    <property type="match status" value="1"/>
</dbReference>
<evidence type="ECO:0000256" key="8">
    <source>
        <dbReference type="ARBA" id="ARBA00049117"/>
    </source>
</evidence>
<dbReference type="GO" id="GO:0005525">
    <property type="term" value="F:GTP binding"/>
    <property type="evidence" value="ECO:0007669"/>
    <property type="project" value="UniProtKB-KW"/>
</dbReference>
<dbReference type="InterPro" id="IPR027417">
    <property type="entry name" value="P-loop_NTPase"/>
</dbReference>
<evidence type="ECO:0000313" key="10">
    <source>
        <dbReference type="EMBL" id="VUZ43180.1"/>
    </source>
</evidence>
<reference evidence="10 11" key="1">
    <citation type="submission" date="2019-07" db="EMBL/GenBank/DDBJ databases">
        <authorList>
            <person name="Jastrzebski P J."/>
            <person name="Paukszto L."/>
            <person name="Jastrzebski P J."/>
        </authorList>
    </citation>
    <scope>NUCLEOTIDE SEQUENCE [LARGE SCALE GENOMIC DNA]</scope>
    <source>
        <strain evidence="10 11">WMS-il1</strain>
    </source>
</reference>
<dbReference type="EMBL" id="CABIJS010000111">
    <property type="protein sequence ID" value="VUZ43180.1"/>
    <property type="molecule type" value="Genomic_DNA"/>
</dbReference>
<dbReference type="CDD" id="cd04093">
    <property type="entry name" value="HBS1_C_III"/>
    <property type="match status" value="1"/>
</dbReference>
<dbReference type="AlphaFoldDB" id="A0A564Y7F5"/>
<evidence type="ECO:0000256" key="3">
    <source>
        <dbReference type="ARBA" id="ARBA00022490"/>
    </source>
</evidence>
<dbReference type="InterPro" id="IPR050100">
    <property type="entry name" value="TRAFAC_GTPase_members"/>
</dbReference>
<dbReference type="SUPFAM" id="SSF50447">
    <property type="entry name" value="Translation proteins"/>
    <property type="match status" value="1"/>
</dbReference>
<dbReference type="Proteomes" id="UP000321570">
    <property type="component" value="Unassembled WGS sequence"/>
</dbReference>
<dbReference type="InterPro" id="IPR009000">
    <property type="entry name" value="Transl_B-barrel_sf"/>
</dbReference>
<comment type="catalytic activity">
    <reaction evidence="8">
        <text>GTP + H2O = GDP + phosphate + H(+)</text>
        <dbReference type="Rhea" id="RHEA:19669"/>
        <dbReference type="ChEBI" id="CHEBI:15377"/>
        <dbReference type="ChEBI" id="CHEBI:15378"/>
        <dbReference type="ChEBI" id="CHEBI:37565"/>
        <dbReference type="ChEBI" id="CHEBI:43474"/>
        <dbReference type="ChEBI" id="CHEBI:58189"/>
    </reaction>
    <physiologicalReaction direction="left-to-right" evidence="8">
        <dbReference type="Rhea" id="RHEA:19670"/>
    </physiologicalReaction>
</comment>
<keyword evidence="7" id="KW-0342">GTP-binding</keyword>
<dbReference type="InterPro" id="IPR000795">
    <property type="entry name" value="T_Tr_GTP-bd_dom"/>
</dbReference>
<feature type="domain" description="Tr-type G" evidence="9">
    <location>
        <begin position="321"/>
        <end position="552"/>
    </location>
</feature>
<accession>A0A564Y7F5</accession>
<dbReference type="FunFam" id="3.40.50.300:FF:000204">
    <property type="entry name" value="Translation elongation factor Tu"/>
    <property type="match status" value="1"/>
</dbReference>
<evidence type="ECO:0000256" key="5">
    <source>
        <dbReference type="ARBA" id="ARBA00022801"/>
    </source>
</evidence>